<dbReference type="Pfam" id="PF12802">
    <property type="entry name" value="MarR_2"/>
    <property type="match status" value="1"/>
</dbReference>
<evidence type="ECO:0000256" key="2">
    <source>
        <dbReference type="ARBA" id="ARBA00023125"/>
    </source>
</evidence>
<dbReference type="Proteomes" id="UP000183018">
    <property type="component" value="Unassembled WGS sequence"/>
</dbReference>
<dbReference type="SUPFAM" id="SSF46785">
    <property type="entry name" value="Winged helix' DNA-binding domain"/>
    <property type="match status" value="1"/>
</dbReference>
<dbReference type="InterPro" id="IPR036388">
    <property type="entry name" value="WH-like_DNA-bd_sf"/>
</dbReference>
<dbReference type="EMBL" id="FORC01000002">
    <property type="protein sequence ID" value="SFI64035.1"/>
    <property type="molecule type" value="Genomic_DNA"/>
</dbReference>
<dbReference type="AlphaFoldDB" id="A0A1I3JVP5"/>
<protein>
    <submittedName>
        <fullName evidence="5">DNA-binding transcriptional regulator, MarR family</fullName>
    </submittedName>
</protein>
<dbReference type="STRING" id="289370.SAMN05216602_2082"/>
<accession>A0A1I3JVP5</accession>
<reference evidence="6" key="1">
    <citation type="submission" date="2016-10" db="EMBL/GenBank/DDBJ databases">
        <authorList>
            <person name="Varghese N."/>
            <person name="Submissions S."/>
        </authorList>
    </citation>
    <scope>NUCLEOTIDE SEQUENCE [LARGE SCALE GENOMIC DNA]</scope>
    <source>
        <strain evidence="6">LMG 22563</strain>
    </source>
</reference>
<evidence type="ECO:0000256" key="1">
    <source>
        <dbReference type="ARBA" id="ARBA00023015"/>
    </source>
</evidence>
<evidence type="ECO:0000313" key="6">
    <source>
        <dbReference type="Proteomes" id="UP000183018"/>
    </source>
</evidence>
<dbReference type="OrthoDB" id="3211876at2"/>
<gene>
    <name evidence="5" type="ORF">SAMN05216602_2082</name>
</gene>
<keyword evidence="2 5" id="KW-0238">DNA-binding</keyword>
<dbReference type="RefSeq" id="WP_074882880.1">
    <property type="nucleotide sequence ID" value="NZ_FORC01000002.1"/>
</dbReference>
<keyword evidence="3" id="KW-0804">Transcription</keyword>
<dbReference type="InterPro" id="IPR000835">
    <property type="entry name" value="HTH_MarR-typ"/>
</dbReference>
<dbReference type="Gene3D" id="1.10.10.10">
    <property type="entry name" value="Winged helix-like DNA-binding domain superfamily/Winged helix DNA-binding domain"/>
    <property type="match status" value="1"/>
</dbReference>
<dbReference type="PANTHER" id="PTHR33164">
    <property type="entry name" value="TRANSCRIPTIONAL REGULATOR, MARR FAMILY"/>
    <property type="match status" value="1"/>
</dbReference>
<feature type="domain" description="HTH marR-type" evidence="4">
    <location>
        <begin position="32"/>
        <end position="89"/>
    </location>
</feature>
<name>A0A1I3JVP5_9GAMM</name>
<evidence type="ECO:0000313" key="5">
    <source>
        <dbReference type="EMBL" id="SFI64035.1"/>
    </source>
</evidence>
<dbReference type="GO" id="GO:0006950">
    <property type="term" value="P:response to stress"/>
    <property type="evidence" value="ECO:0007669"/>
    <property type="project" value="TreeGrafter"/>
</dbReference>
<proteinExistence type="predicted"/>
<dbReference type="GO" id="GO:0003700">
    <property type="term" value="F:DNA-binding transcription factor activity"/>
    <property type="evidence" value="ECO:0007669"/>
    <property type="project" value="InterPro"/>
</dbReference>
<dbReference type="InterPro" id="IPR039422">
    <property type="entry name" value="MarR/SlyA-like"/>
</dbReference>
<keyword evidence="6" id="KW-1185">Reference proteome</keyword>
<dbReference type="PANTHER" id="PTHR33164:SF64">
    <property type="entry name" value="TRANSCRIPTIONAL REGULATOR SLYA"/>
    <property type="match status" value="1"/>
</dbReference>
<sequence>MTVKIEPGLGELLRYVSELVERGAEQHYQDMGLTYRARYTPVLRAIEAGAQTITEITARTHLTQGAISQTVSQMETDGLITRQRGADARKSEIHLAPAGERLMPELIRHWAATFRAIEQLEQDIGHPLRLVLQKAAQALQHQDFAQRLSAAKQPPSAGVTGNA</sequence>
<dbReference type="InterPro" id="IPR036390">
    <property type="entry name" value="WH_DNA-bd_sf"/>
</dbReference>
<evidence type="ECO:0000259" key="4">
    <source>
        <dbReference type="Pfam" id="PF12802"/>
    </source>
</evidence>
<keyword evidence="1" id="KW-0805">Transcription regulation</keyword>
<dbReference type="GO" id="GO:0003677">
    <property type="term" value="F:DNA binding"/>
    <property type="evidence" value="ECO:0007669"/>
    <property type="project" value="UniProtKB-KW"/>
</dbReference>
<evidence type="ECO:0000256" key="3">
    <source>
        <dbReference type="ARBA" id="ARBA00023163"/>
    </source>
</evidence>
<organism evidence="5 6">
    <name type="scientific">Phytopseudomonas argentinensis</name>
    <dbReference type="NCBI Taxonomy" id="289370"/>
    <lineage>
        <taxon>Bacteria</taxon>
        <taxon>Pseudomonadati</taxon>
        <taxon>Pseudomonadota</taxon>
        <taxon>Gammaproteobacteria</taxon>
        <taxon>Pseudomonadales</taxon>
        <taxon>Pseudomonadaceae</taxon>
        <taxon>Phytopseudomonas</taxon>
    </lineage>
</organism>